<evidence type="ECO:0000313" key="3">
    <source>
        <dbReference type="Proteomes" id="UP001223743"/>
    </source>
</evidence>
<reference evidence="2 3" key="1">
    <citation type="submission" date="2023-07" db="EMBL/GenBank/DDBJ databases">
        <title>Genomic Encyclopedia of Type Strains, Phase IV (KMG-IV): sequencing the most valuable type-strain genomes for metagenomic binning, comparative biology and taxonomic classification.</title>
        <authorList>
            <person name="Goeker M."/>
        </authorList>
    </citation>
    <scope>NUCLEOTIDE SEQUENCE [LARGE SCALE GENOMIC DNA]</scope>
    <source>
        <strain evidence="2 3">B1-1</strain>
    </source>
</reference>
<dbReference type="SUPFAM" id="SSF47413">
    <property type="entry name" value="lambda repressor-like DNA-binding domains"/>
    <property type="match status" value="1"/>
</dbReference>
<proteinExistence type="predicted"/>
<comment type="caution">
    <text evidence="2">The sequence shown here is derived from an EMBL/GenBank/DDBJ whole genome shotgun (WGS) entry which is preliminary data.</text>
</comment>
<sequence>MLLHPAQCRAARGLLCWTQDQLASASGVSRSTIKDFESHRHQLHRSSEALLIAAFEQGGVELLFDDKRTHGIGVCLRTRSLDS</sequence>
<evidence type="ECO:0000259" key="1">
    <source>
        <dbReference type="PROSITE" id="PS50943"/>
    </source>
</evidence>
<organism evidence="2 3">
    <name type="scientific">Kaistia geumhonensis</name>
    <dbReference type="NCBI Taxonomy" id="410839"/>
    <lineage>
        <taxon>Bacteria</taxon>
        <taxon>Pseudomonadati</taxon>
        <taxon>Pseudomonadota</taxon>
        <taxon>Alphaproteobacteria</taxon>
        <taxon>Hyphomicrobiales</taxon>
        <taxon>Kaistiaceae</taxon>
        <taxon>Kaistia</taxon>
    </lineage>
</organism>
<accession>A0ABU0M126</accession>
<dbReference type="PROSITE" id="PS50943">
    <property type="entry name" value="HTH_CROC1"/>
    <property type="match status" value="1"/>
</dbReference>
<dbReference type="EMBL" id="JAUSWJ010000001">
    <property type="protein sequence ID" value="MDQ0514655.1"/>
    <property type="molecule type" value="Genomic_DNA"/>
</dbReference>
<name>A0ABU0M126_9HYPH</name>
<dbReference type="Proteomes" id="UP001223743">
    <property type="component" value="Unassembled WGS sequence"/>
</dbReference>
<gene>
    <name evidence="2" type="ORF">QO015_000268</name>
</gene>
<evidence type="ECO:0000313" key="2">
    <source>
        <dbReference type="EMBL" id="MDQ0514655.1"/>
    </source>
</evidence>
<dbReference type="InterPro" id="IPR010982">
    <property type="entry name" value="Lambda_DNA-bd_dom_sf"/>
</dbReference>
<protein>
    <submittedName>
        <fullName evidence="2">Transcriptional regulator with XRE-family HTH domain</fullName>
    </submittedName>
</protein>
<dbReference type="Gene3D" id="1.10.260.40">
    <property type="entry name" value="lambda repressor-like DNA-binding domains"/>
    <property type="match status" value="1"/>
</dbReference>
<feature type="domain" description="HTH cro/C1-type" evidence="1">
    <location>
        <begin position="17"/>
        <end position="38"/>
    </location>
</feature>
<dbReference type="CDD" id="cd00093">
    <property type="entry name" value="HTH_XRE"/>
    <property type="match status" value="1"/>
</dbReference>
<keyword evidence="3" id="KW-1185">Reference proteome</keyword>
<dbReference type="InterPro" id="IPR001387">
    <property type="entry name" value="Cro/C1-type_HTH"/>
</dbReference>
<dbReference type="RefSeq" id="WP_266281970.1">
    <property type="nucleotide sequence ID" value="NZ_JAPKNF010000001.1"/>
</dbReference>